<dbReference type="EMBL" id="MU155470">
    <property type="protein sequence ID" value="KAF9473106.1"/>
    <property type="molecule type" value="Genomic_DNA"/>
</dbReference>
<dbReference type="AlphaFoldDB" id="A0A9P6CN56"/>
<proteinExistence type="predicted"/>
<dbReference type="Proteomes" id="UP000807469">
    <property type="component" value="Unassembled WGS sequence"/>
</dbReference>
<keyword evidence="1" id="KW-0812">Transmembrane</keyword>
<feature type="transmembrane region" description="Helical" evidence="1">
    <location>
        <begin position="431"/>
        <end position="450"/>
    </location>
</feature>
<sequence>MLLEDVRKNPYAGEDVYENLLEIYRLINPLPDGPRYRYERKDDIDKDKAGSDLETDEASCTLKNPRTREDILAAFPWKMIPIEYPAPKIPTREELRSWRITRMDGVRTIALTMLILQSAVTQAVSMPFLSTYIEQYPCLSVLIIMFSAYSRNLAVPLLVFVAGFASHISMAVHETSPAEFALRRTWKTAAQVLLYRVIVYVTKQTYPQSSPEDNRGYYASRQGIDTLLNGPTFYLLGILFLDFVYATLRSVAHTRSGARRFAHYVTSKARYDMTRLFLFLFVSLWSYIVGAGYLKLRIPAGSFQERFLYATGATEPHFPFLHIVAYIAGVQFLHCAKYLQLPPSSSFTPGIRLFWGLGYSTLVLVWLIRTSPSAVLFLNLRARPALALRDAGTARVYTSWIMTMLSTAEVPQALVRFVFTHPLFGTDNGRLYHTYFMVHIPALFWFTYYLENQNMHPILGWMVFGCSALTSVILTAFSVSTLGQVARRLCRYFIKCIE</sequence>
<evidence type="ECO:0000256" key="1">
    <source>
        <dbReference type="SAM" id="Phobius"/>
    </source>
</evidence>
<feature type="transmembrane region" description="Helical" evidence="1">
    <location>
        <begin position="462"/>
        <end position="485"/>
    </location>
</feature>
<name>A0A9P6CN56_9AGAR</name>
<feature type="transmembrane region" description="Helical" evidence="1">
    <location>
        <begin position="233"/>
        <end position="252"/>
    </location>
</feature>
<feature type="transmembrane region" description="Helical" evidence="1">
    <location>
        <begin position="353"/>
        <end position="377"/>
    </location>
</feature>
<evidence type="ECO:0000313" key="2">
    <source>
        <dbReference type="EMBL" id="KAF9473106.1"/>
    </source>
</evidence>
<gene>
    <name evidence="2" type="ORF">BDN70DRAFT_937683</name>
</gene>
<reference evidence="2" key="1">
    <citation type="submission" date="2020-11" db="EMBL/GenBank/DDBJ databases">
        <authorList>
            <consortium name="DOE Joint Genome Institute"/>
            <person name="Ahrendt S."/>
            <person name="Riley R."/>
            <person name="Andreopoulos W."/>
            <person name="Labutti K."/>
            <person name="Pangilinan J."/>
            <person name="Ruiz-Duenas F.J."/>
            <person name="Barrasa J.M."/>
            <person name="Sanchez-Garcia M."/>
            <person name="Camarero S."/>
            <person name="Miyauchi S."/>
            <person name="Serrano A."/>
            <person name="Linde D."/>
            <person name="Babiker R."/>
            <person name="Drula E."/>
            <person name="Ayuso-Fernandez I."/>
            <person name="Pacheco R."/>
            <person name="Padilla G."/>
            <person name="Ferreira P."/>
            <person name="Barriuso J."/>
            <person name="Kellner H."/>
            <person name="Castanera R."/>
            <person name="Alfaro M."/>
            <person name="Ramirez L."/>
            <person name="Pisabarro A.G."/>
            <person name="Kuo A."/>
            <person name="Tritt A."/>
            <person name="Lipzen A."/>
            <person name="He G."/>
            <person name="Yan M."/>
            <person name="Ng V."/>
            <person name="Cullen D."/>
            <person name="Martin F."/>
            <person name="Rosso M.-N."/>
            <person name="Henrissat B."/>
            <person name="Hibbett D."/>
            <person name="Martinez A.T."/>
            <person name="Grigoriev I.V."/>
        </authorList>
    </citation>
    <scope>NUCLEOTIDE SEQUENCE</scope>
    <source>
        <strain evidence="2">CIRM-BRFM 674</strain>
    </source>
</reference>
<dbReference type="OrthoDB" id="4141464at2759"/>
<feature type="transmembrane region" description="Helical" evidence="1">
    <location>
        <begin position="153"/>
        <end position="173"/>
    </location>
</feature>
<keyword evidence="1" id="KW-0472">Membrane</keyword>
<protein>
    <submittedName>
        <fullName evidence="2">Uncharacterized protein</fullName>
    </submittedName>
</protein>
<feature type="transmembrane region" description="Helical" evidence="1">
    <location>
        <begin position="397"/>
        <end position="419"/>
    </location>
</feature>
<feature type="transmembrane region" description="Helical" evidence="1">
    <location>
        <begin position="273"/>
        <end position="296"/>
    </location>
</feature>
<organism evidence="2 3">
    <name type="scientific">Pholiota conissans</name>
    <dbReference type="NCBI Taxonomy" id="109636"/>
    <lineage>
        <taxon>Eukaryota</taxon>
        <taxon>Fungi</taxon>
        <taxon>Dikarya</taxon>
        <taxon>Basidiomycota</taxon>
        <taxon>Agaricomycotina</taxon>
        <taxon>Agaricomycetes</taxon>
        <taxon>Agaricomycetidae</taxon>
        <taxon>Agaricales</taxon>
        <taxon>Agaricineae</taxon>
        <taxon>Strophariaceae</taxon>
        <taxon>Pholiota</taxon>
    </lineage>
</organism>
<keyword evidence="3" id="KW-1185">Reference proteome</keyword>
<keyword evidence="1" id="KW-1133">Transmembrane helix</keyword>
<comment type="caution">
    <text evidence="2">The sequence shown here is derived from an EMBL/GenBank/DDBJ whole genome shotgun (WGS) entry which is preliminary data.</text>
</comment>
<accession>A0A9P6CN56</accession>
<feature type="transmembrane region" description="Helical" evidence="1">
    <location>
        <begin position="316"/>
        <end position="333"/>
    </location>
</feature>
<evidence type="ECO:0000313" key="3">
    <source>
        <dbReference type="Proteomes" id="UP000807469"/>
    </source>
</evidence>